<evidence type="ECO:0000256" key="4">
    <source>
        <dbReference type="PROSITE-ProRule" id="PRU00339"/>
    </source>
</evidence>
<dbReference type="Gene3D" id="3.40.50.150">
    <property type="entry name" value="Vaccinia Virus protein VP39"/>
    <property type="match status" value="1"/>
</dbReference>
<comment type="caution">
    <text evidence="6">The sequence shown here is derived from an EMBL/GenBank/DDBJ whole genome shotgun (WGS) entry which is preliminary data.</text>
</comment>
<proteinExistence type="predicted"/>
<dbReference type="PANTHER" id="PTHR24422">
    <property type="entry name" value="CHEMOTAXIS PROTEIN METHYLTRANSFERASE"/>
    <property type="match status" value="1"/>
</dbReference>
<dbReference type="GO" id="GO:0008757">
    <property type="term" value="F:S-adenosylmethionine-dependent methyltransferase activity"/>
    <property type="evidence" value="ECO:0007669"/>
    <property type="project" value="InterPro"/>
</dbReference>
<evidence type="ECO:0000259" key="5">
    <source>
        <dbReference type="PROSITE" id="PS50123"/>
    </source>
</evidence>
<dbReference type="InterPro" id="IPR011990">
    <property type="entry name" value="TPR-like_helical_dom_sf"/>
</dbReference>
<dbReference type="PROSITE" id="PS50123">
    <property type="entry name" value="CHER"/>
    <property type="match status" value="1"/>
</dbReference>
<organism evidence="6 7">
    <name type="scientific">Bordetella genomosp. 5</name>
    <dbReference type="NCBI Taxonomy" id="1395608"/>
    <lineage>
        <taxon>Bacteria</taxon>
        <taxon>Pseudomonadati</taxon>
        <taxon>Pseudomonadota</taxon>
        <taxon>Betaproteobacteria</taxon>
        <taxon>Burkholderiales</taxon>
        <taxon>Alcaligenaceae</taxon>
        <taxon>Bordetella</taxon>
    </lineage>
</organism>
<evidence type="ECO:0000256" key="2">
    <source>
        <dbReference type="ARBA" id="ARBA00022679"/>
    </source>
</evidence>
<dbReference type="Gene3D" id="1.25.40.10">
    <property type="entry name" value="Tetratricopeptide repeat domain"/>
    <property type="match status" value="1"/>
</dbReference>
<dbReference type="SUPFAM" id="SSF48452">
    <property type="entry name" value="TPR-like"/>
    <property type="match status" value="1"/>
</dbReference>
<reference evidence="6 7" key="1">
    <citation type="submission" date="2017-05" db="EMBL/GenBank/DDBJ databases">
        <title>Complete and WGS of Bordetella genogroups.</title>
        <authorList>
            <person name="Spilker T."/>
            <person name="LiPuma J."/>
        </authorList>
    </citation>
    <scope>NUCLEOTIDE SEQUENCE [LARGE SCALE GENOMIC DNA]</scope>
    <source>
        <strain evidence="6 7">AU10456</strain>
    </source>
</reference>
<dbReference type="CDD" id="cd02440">
    <property type="entry name" value="AdoMet_MTases"/>
    <property type="match status" value="1"/>
</dbReference>
<dbReference type="InterPro" id="IPR000780">
    <property type="entry name" value="CheR_MeTrfase"/>
</dbReference>
<dbReference type="GO" id="GO:0032259">
    <property type="term" value="P:methylation"/>
    <property type="evidence" value="ECO:0007669"/>
    <property type="project" value="UniProtKB-KW"/>
</dbReference>
<keyword evidence="1" id="KW-0489">Methyltransferase</keyword>
<keyword evidence="2" id="KW-0808">Transferase</keyword>
<dbReference type="InterPro" id="IPR019734">
    <property type="entry name" value="TPR_rpt"/>
</dbReference>
<evidence type="ECO:0000313" key="7">
    <source>
        <dbReference type="Proteomes" id="UP000216913"/>
    </source>
</evidence>
<evidence type="ECO:0000256" key="1">
    <source>
        <dbReference type="ARBA" id="ARBA00022603"/>
    </source>
</evidence>
<dbReference type="RefSeq" id="WP_094802572.1">
    <property type="nucleotide sequence ID" value="NZ_NEVP01000011.1"/>
</dbReference>
<feature type="domain" description="CheR-type methyltransferase" evidence="5">
    <location>
        <begin position="1"/>
        <end position="243"/>
    </location>
</feature>
<dbReference type="PRINTS" id="PR00996">
    <property type="entry name" value="CHERMTFRASE"/>
</dbReference>
<protein>
    <submittedName>
        <fullName evidence="6">Chemotaxis protein CheR</fullName>
    </submittedName>
</protein>
<keyword evidence="7" id="KW-1185">Reference proteome</keyword>
<dbReference type="AlphaFoldDB" id="A0A261TBT2"/>
<dbReference type="InterPro" id="IPR050903">
    <property type="entry name" value="Bact_Chemotaxis_MeTrfase"/>
</dbReference>
<dbReference type="OrthoDB" id="9816309at2"/>
<dbReference type="SMART" id="SM00138">
    <property type="entry name" value="MeTrc"/>
    <property type="match status" value="1"/>
</dbReference>
<dbReference type="PANTHER" id="PTHR24422:SF19">
    <property type="entry name" value="CHEMOTAXIS PROTEIN METHYLTRANSFERASE"/>
    <property type="match status" value="1"/>
</dbReference>
<evidence type="ECO:0000256" key="3">
    <source>
        <dbReference type="ARBA" id="ARBA00022691"/>
    </source>
</evidence>
<sequence length="439" mass="46850">MNLLPEFSAMLKREIGLDTGSVGQAAIERAVRLRLSACGIHDEQAYLQHVQISAAERQQLIEAVVVPETWFFRYPESLVTLAELARKRLQNSAGVGLVRVLSIPCSTGEEPYSIAMALLDVGVPADQVVIDAIDISERALETARNGRYGRNSFRGEDLSFRDRHFAGEADGTYVLAPAPRRGVRFVQGNLFDAGLLQDQLPYDFVFCRNLLIYFDTATQDRAIQVLARLTRPEGVMFFGPAEASLLTARGYAAVASPRVFAFYPRTRADGAHGSHGGRPGSGMQPLKPAAAAPTSFARRVGAGAAASPAAARAAVPRATPRFAAPPAATAATAATAADAALDEVTALADQGRLEDALAACNHYVATHGGSARAFHLSGLLHDAAGRPRDAESAYRKALYLAPRHREALLHLAALVAARGDAEGAQRLQERAQRAGDGHE</sequence>
<gene>
    <name evidence="6" type="ORF">CAL25_18615</name>
</gene>
<evidence type="ECO:0000313" key="6">
    <source>
        <dbReference type="EMBL" id="OZI46702.1"/>
    </source>
</evidence>
<dbReference type="SUPFAM" id="SSF53335">
    <property type="entry name" value="S-adenosyl-L-methionine-dependent methyltransferases"/>
    <property type="match status" value="1"/>
</dbReference>
<dbReference type="PROSITE" id="PS50005">
    <property type="entry name" value="TPR"/>
    <property type="match status" value="1"/>
</dbReference>
<dbReference type="Pfam" id="PF01739">
    <property type="entry name" value="CheR"/>
    <property type="match status" value="1"/>
</dbReference>
<feature type="repeat" description="TPR" evidence="4">
    <location>
        <begin position="371"/>
        <end position="404"/>
    </location>
</feature>
<dbReference type="EMBL" id="NEVP01000011">
    <property type="protein sequence ID" value="OZI46702.1"/>
    <property type="molecule type" value="Genomic_DNA"/>
</dbReference>
<dbReference type="InterPro" id="IPR022642">
    <property type="entry name" value="CheR_C"/>
</dbReference>
<name>A0A261TBT2_9BORD</name>
<accession>A0A261TBT2</accession>
<dbReference type="InterPro" id="IPR029063">
    <property type="entry name" value="SAM-dependent_MTases_sf"/>
</dbReference>
<keyword evidence="3" id="KW-0949">S-adenosyl-L-methionine</keyword>
<dbReference type="Proteomes" id="UP000216913">
    <property type="component" value="Unassembled WGS sequence"/>
</dbReference>
<keyword evidence="4" id="KW-0802">TPR repeat</keyword>